<evidence type="ECO:0000313" key="2">
    <source>
        <dbReference type="EMBL" id="CAI9261446.1"/>
    </source>
</evidence>
<evidence type="ECO:0000313" key="3">
    <source>
        <dbReference type="Proteomes" id="UP001177003"/>
    </source>
</evidence>
<gene>
    <name evidence="2" type="ORF">LSALG_LOCUS2231</name>
</gene>
<accession>A0AA35UMU1</accession>
<protein>
    <submittedName>
        <fullName evidence="2">Uncharacterized protein</fullName>
    </submittedName>
</protein>
<feature type="region of interest" description="Disordered" evidence="1">
    <location>
        <begin position="116"/>
        <end position="135"/>
    </location>
</feature>
<dbReference type="AlphaFoldDB" id="A0AA35UMU1"/>
<proteinExistence type="predicted"/>
<keyword evidence="3" id="KW-1185">Reference proteome</keyword>
<reference evidence="2" key="1">
    <citation type="submission" date="2023-04" db="EMBL/GenBank/DDBJ databases">
        <authorList>
            <person name="Vijverberg K."/>
            <person name="Xiong W."/>
            <person name="Schranz E."/>
        </authorList>
    </citation>
    <scope>NUCLEOTIDE SEQUENCE</scope>
</reference>
<evidence type="ECO:0000256" key="1">
    <source>
        <dbReference type="SAM" id="MobiDB-lite"/>
    </source>
</evidence>
<organism evidence="2 3">
    <name type="scientific">Lactuca saligna</name>
    <name type="common">Willowleaf lettuce</name>
    <dbReference type="NCBI Taxonomy" id="75948"/>
    <lineage>
        <taxon>Eukaryota</taxon>
        <taxon>Viridiplantae</taxon>
        <taxon>Streptophyta</taxon>
        <taxon>Embryophyta</taxon>
        <taxon>Tracheophyta</taxon>
        <taxon>Spermatophyta</taxon>
        <taxon>Magnoliopsida</taxon>
        <taxon>eudicotyledons</taxon>
        <taxon>Gunneridae</taxon>
        <taxon>Pentapetalae</taxon>
        <taxon>asterids</taxon>
        <taxon>campanulids</taxon>
        <taxon>Asterales</taxon>
        <taxon>Asteraceae</taxon>
        <taxon>Cichorioideae</taxon>
        <taxon>Cichorieae</taxon>
        <taxon>Lactucinae</taxon>
        <taxon>Lactuca</taxon>
    </lineage>
</organism>
<sequence>MIGLKNTLTAAHACSWVKHIKGQEGLLMRQSVNQHSCLILQLQPGKNDNLNYLIRMEHPRQNKILVSSLIQNLEGEVAWIKGLCLDSSFIAIEASFGVEEFVSEFGAAGSCPFSQQFRGSSGDRGKAKARSYRSS</sequence>
<dbReference type="EMBL" id="OX465086">
    <property type="protein sequence ID" value="CAI9261446.1"/>
    <property type="molecule type" value="Genomic_DNA"/>
</dbReference>
<dbReference type="Proteomes" id="UP001177003">
    <property type="component" value="Chromosome 0"/>
</dbReference>
<name>A0AA35UMU1_LACSI</name>